<name>A0A699JNR5_TANCI</name>
<organism evidence="1">
    <name type="scientific">Tanacetum cinerariifolium</name>
    <name type="common">Dalmatian daisy</name>
    <name type="synonym">Chrysanthemum cinerariifolium</name>
    <dbReference type="NCBI Taxonomy" id="118510"/>
    <lineage>
        <taxon>Eukaryota</taxon>
        <taxon>Viridiplantae</taxon>
        <taxon>Streptophyta</taxon>
        <taxon>Embryophyta</taxon>
        <taxon>Tracheophyta</taxon>
        <taxon>Spermatophyta</taxon>
        <taxon>Magnoliopsida</taxon>
        <taxon>eudicotyledons</taxon>
        <taxon>Gunneridae</taxon>
        <taxon>Pentapetalae</taxon>
        <taxon>asterids</taxon>
        <taxon>campanulids</taxon>
        <taxon>Asterales</taxon>
        <taxon>Asteraceae</taxon>
        <taxon>Asteroideae</taxon>
        <taxon>Anthemideae</taxon>
        <taxon>Anthemidinae</taxon>
        <taxon>Tanacetum</taxon>
    </lineage>
</organism>
<gene>
    <name evidence="1" type="ORF">Tci_616723</name>
</gene>
<dbReference type="AlphaFoldDB" id="A0A699JNR5"/>
<sequence>KTLHDEIDENYEMTLLSEAEIIDHDRNFLRTQTMTTKDVYKLNDGEMIMVPFSDLNHPIKSVAGLFTRFMTLLVKEPKLCPLDAKNWKECKKNYGLKLIMEQRRRFDFPQSKDVDEVIFSHLNDKFRTLKHRIKKSLLVLAAKRLHEANNFDGEMQYTDDEILQALDLVEAPHYFVYHQWESYKDHLIAPKTKKVKYKREPDDIEIFEMEHAIKLGSYVDDRSRMLASKAKTGLANKLFEVRISEREDPEKRLEIARDVMQELKPPKKNGRPCGYGVGVTKSQSKQIEKQSRKMNMMEENMTRFIGELKTMLLDFLLPVHQRHSSFLVYVKIVHDQGSTFLKCCFYNE</sequence>
<proteinExistence type="predicted"/>
<evidence type="ECO:0000313" key="1">
    <source>
        <dbReference type="EMBL" id="GFA44751.1"/>
    </source>
</evidence>
<protein>
    <submittedName>
        <fullName evidence="1">Uncharacterized protein</fullName>
    </submittedName>
</protein>
<feature type="non-terminal residue" evidence="1">
    <location>
        <position position="1"/>
    </location>
</feature>
<accession>A0A699JNR5</accession>
<reference evidence="1" key="1">
    <citation type="journal article" date="2019" name="Sci. Rep.">
        <title>Draft genome of Tanacetum cinerariifolium, the natural source of mosquito coil.</title>
        <authorList>
            <person name="Yamashiro T."/>
            <person name="Shiraishi A."/>
            <person name="Satake H."/>
            <person name="Nakayama K."/>
        </authorList>
    </citation>
    <scope>NUCLEOTIDE SEQUENCE</scope>
</reference>
<dbReference type="EMBL" id="BKCJ010425691">
    <property type="protein sequence ID" value="GFA44751.1"/>
    <property type="molecule type" value="Genomic_DNA"/>
</dbReference>
<comment type="caution">
    <text evidence="1">The sequence shown here is derived from an EMBL/GenBank/DDBJ whole genome shotgun (WGS) entry which is preliminary data.</text>
</comment>